<dbReference type="GeneID" id="8860822"/>
<dbReference type="AlphaFoldDB" id="D2W4M8"/>
<organism evidence="2">
    <name type="scientific">Naegleria gruberi</name>
    <name type="common">Amoeba</name>
    <dbReference type="NCBI Taxonomy" id="5762"/>
    <lineage>
        <taxon>Eukaryota</taxon>
        <taxon>Discoba</taxon>
        <taxon>Heterolobosea</taxon>
        <taxon>Tetramitia</taxon>
        <taxon>Eutetramitia</taxon>
        <taxon>Vahlkampfiidae</taxon>
        <taxon>Naegleria</taxon>
    </lineage>
</organism>
<sequence length="310" mass="34953">MAQTSISDCADALSSQYETVNYNNTIPLTTYTNLHELKIDNVIGSNCIGMSAALINGGLTNFCLYPAYKYTSSQPTHRHGLVNHVVVGSKQDNNFIMLETSSDTSEPFVITFDETNMGDQQKRSLACDGSVITFKGTLGTKPITWCVCDTNIKLEGNSLKTILEEIKWSDSRIVQKRNKKGERVFQLTLKQDGKHTYGVHEKDKWKNKTFEVNDTNRNFAEKMLGIDDAQKKKQFWGNIDKLLEEWSDINSMISGLTLQNFYDTAQNINNKMLCDKLVSFAKENLSNLDQNRFSSLPSKLVSLINNTISN</sequence>
<dbReference type="InParanoid" id="D2W4M8"/>
<gene>
    <name evidence="1" type="ORF">NAEGRDRAFT_54642</name>
</gene>
<name>D2W4M8_NAEGR</name>
<proteinExistence type="predicted"/>
<dbReference type="EMBL" id="GG738967">
    <property type="protein sequence ID" value="EFC35972.1"/>
    <property type="molecule type" value="Genomic_DNA"/>
</dbReference>
<protein>
    <submittedName>
        <fullName evidence="1">Predicted protein</fullName>
    </submittedName>
</protein>
<dbReference type="VEuPathDB" id="AmoebaDB:NAEGRDRAFT_54642"/>
<dbReference type="KEGG" id="ngr:NAEGRDRAFT_54642"/>
<dbReference type="RefSeq" id="XP_002668716.1">
    <property type="nucleotide sequence ID" value="XM_002668670.1"/>
</dbReference>
<keyword evidence="2" id="KW-1185">Reference proteome</keyword>
<evidence type="ECO:0000313" key="1">
    <source>
        <dbReference type="EMBL" id="EFC35972.1"/>
    </source>
</evidence>
<evidence type="ECO:0000313" key="2">
    <source>
        <dbReference type="Proteomes" id="UP000006671"/>
    </source>
</evidence>
<reference evidence="1 2" key="1">
    <citation type="journal article" date="2010" name="Cell">
        <title>The genome of Naegleria gruberi illuminates early eukaryotic versatility.</title>
        <authorList>
            <person name="Fritz-Laylin L.K."/>
            <person name="Prochnik S.E."/>
            <person name="Ginger M.L."/>
            <person name="Dacks J.B."/>
            <person name="Carpenter M.L."/>
            <person name="Field M.C."/>
            <person name="Kuo A."/>
            <person name="Paredez A."/>
            <person name="Chapman J."/>
            <person name="Pham J."/>
            <person name="Shu S."/>
            <person name="Neupane R."/>
            <person name="Cipriano M."/>
            <person name="Mancuso J."/>
            <person name="Tu H."/>
            <person name="Salamov A."/>
            <person name="Lindquist E."/>
            <person name="Shapiro H."/>
            <person name="Lucas S."/>
            <person name="Grigoriev I.V."/>
            <person name="Cande W.Z."/>
            <person name="Fulton C."/>
            <person name="Rokhsar D.S."/>
            <person name="Dawson S.C."/>
        </authorList>
    </citation>
    <scope>NUCLEOTIDE SEQUENCE [LARGE SCALE GENOMIC DNA]</scope>
    <source>
        <strain evidence="1 2">NEG-M</strain>
    </source>
</reference>
<dbReference type="Proteomes" id="UP000006671">
    <property type="component" value="Unassembled WGS sequence"/>
</dbReference>
<accession>D2W4M8</accession>